<dbReference type="CDD" id="cd05233">
    <property type="entry name" value="SDR_c"/>
    <property type="match status" value="1"/>
</dbReference>
<dbReference type="EC" id="1.-.-.-" evidence="4"/>
<proteinExistence type="inferred from homology"/>
<keyword evidence="5" id="KW-1185">Reference proteome</keyword>
<dbReference type="PANTHER" id="PTHR43115">
    <property type="entry name" value="DEHYDROGENASE/REDUCTASE SDR FAMILY MEMBER 11"/>
    <property type="match status" value="1"/>
</dbReference>
<dbReference type="InterPro" id="IPR002347">
    <property type="entry name" value="SDR_fam"/>
</dbReference>
<dbReference type="GO" id="GO:0016491">
    <property type="term" value="F:oxidoreductase activity"/>
    <property type="evidence" value="ECO:0007669"/>
    <property type="project" value="UniProtKB-KW"/>
</dbReference>
<comment type="similarity">
    <text evidence="1 3">Belongs to the short-chain dehydrogenases/reductases (SDR) family.</text>
</comment>
<protein>
    <submittedName>
        <fullName evidence="4">SDR family oxidoreductase</fullName>
        <ecNumber evidence="4">1.-.-.-</ecNumber>
    </submittedName>
</protein>
<keyword evidence="2 4" id="KW-0560">Oxidoreductase</keyword>
<gene>
    <name evidence="4" type="ORF">RM545_00060</name>
</gene>
<sequence>MQTGNISRKALITGGTNGIGRAIAKKFSEENFKTVIADVDNTKKRDENIFFCSTDVTRSSDIDHLFNYTTETIGNPDILVINAGIGIRESLTEGDPEKWQKVMDTNFMGALRCIRAFVPAMLEKGEGNVVFISSVSANQPHPSGGIYSASKTALEVIAETLRLETIPYINVTVISPGITDTKFFKNQISGHTSVEGLDMGFISPEDLAEDVFYAISRKNNRSINKIITRPLKQNF</sequence>
<evidence type="ECO:0000313" key="5">
    <source>
        <dbReference type="Proteomes" id="UP001245285"/>
    </source>
</evidence>
<organism evidence="4 5">
    <name type="scientific">Autumnicola lenta</name>
    <dbReference type="NCBI Taxonomy" id="3075593"/>
    <lineage>
        <taxon>Bacteria</taxon>
        <taxon>Pseudomonadati</taxon>
        <taxon>Bacteroidota</taxon>
        <taxon>Flavobacteriia</taxon>
        <taxon>Flavobacteriales</taxon>
        <taxon>Flavobacteriaceae</taxon>
        <taxon>Autumnicola</taxon>
    </lineage>
</organism>
<dbReference type="RefSeq" id="WP_311493221.1">
    <property type="nucleotide sequence ID" value="NZ_JAVRHO010000001.1"/>
</dbReference>
<evidence type="ECO:0000256" key="3">
    <source>
        <dbReference type="RuleBase" id="RU000363"/>
    </source>
</evidence>
<reference evidence="4 5" key="1">
    <citation type="submission" date="2023-09" db="EMBL/GenBank/DDBJ databases">
        <authorList>
            <person name="Rey-Velasco X."/>
        </authorList>
    </citation>
    <scope>NUCLEOTIDE SEQUENCE [LARGE SCALE GENOMIC DNA]</scope>
    <source>
        <strain evidence="4 5">F260</strain>
    </source>
</reference>
<dbReference type="PANTHER" id="PTHR43115:SF4">
    <property type="entry name" value="DEHYDROGENASE_REDUCTASE SDR FAMILY MEMBER 11"/>
    <property type="match status" value="1"/>
</dbReference>
<dbReference type="PROSITE" id="PS00061">
    <property type="entry name" value="ADH_SHORT"/>
    <property type="match status" value="1"/>
</dbReference>
<accession>A0ABU3CFE0</accession>
<dbReference type="EMBL" id="JAVRHO010000001">
    <property type="protein sequence ID" value="MDT0645069.1"/>
    <property type="molecule type" value="Genomic_DNA"/>
</dbReference>
<evidence type="ECO:0000256" key="1">
    <source>
        <dbReference type="ARBA" id="ARBA00006484"/>
    </source>
</evidence>
<dbReference type="InterPro" id="IPR036291">
    <property type="entry name" value="NAD(P)-bd_dom_sf"/>
</dbReference>
<dbReference type="PRINTS" id="PR00080">
    <property type="entry name" value="SDRFAMILY"/>
</dbReference>
<dbReference type="SUPFAM" id="SSF51735">
    <property type="entry name" value="NAD(P)-binding Rossmann-fold domains"/>
    <property type="match status" value="1"/>
</dbReference>
<dbReference type="Gene3D" id="3.40.50.720">
    <property type="entry name" value="NAD(P)-binding Rossmann-like Domain"/>
    <property type="match status" value="1"/>
</dbReference>
<dbReference type="PRINTS" id="PR00081">
    <property type="entry name" value="GDHRDH"/>
</dbReference>
<name>A0ABU3CFE0_9FLAO</name>
<dbReference type="InterPro" id="IPR020904">
    <property type="entry name" value="Sc_DH/Rdtase_CS"/>
</dbReference>
<evidence type="ECO:0000313" key="4">
    <source>
        <dbReference type="EMBL" id="MDT0645069.1"/>
    </source>
</evidence>
<comment type="caution">
    <text evidence="4">The sequence shown here is derived from an EMBL/GenBank/DDBJ whole genome shotgun (WGS) entry which is preliminary data.</text>
</comment>
<dbReference type="Pfam" id="PF00106">
    <property type="entry name" value="adh_short"/>
    <property type="match status" value="1"/>
</dbReference>
<evidence type="ECO:0000256" key="2">
    <source>
        <dbReference type="ARBA" id="ARBA00023002"/>
    </source>
</evidence>
<dbReference type="Proteomes" id="UP001245285">
    <property type="component" value="Unassembled WGS sequence"/>
</dbReference>